<proteinExistence type="predicted"/>
<keyword evidence="4" id="KW-1185">Reference proteome</keyword>
<dbReference type="AlphaFoldDB" id="A0AAV7GQB4"/>
<dbReference type="Proteomes" id="UP000775213">
    <property type="component" value="Unassembled WGS sequence"/>
</dbReference>
<name>A0AAV7GQB4_DENCH</name>
<evidence type="ECO:0000313" key="3">
    <source>
        <dbReference type="EMBL" id="KAH0457873.1"/>
    </source>
</evidence>
<dbReference type="SUPFAM" id="SSF50965">
    <property type="entry name" value="Galactose oxidase, central domain"/>
    <property type="match status" value="1"/>
</dbReference>
<dbReference type="InterPro" id="IPR011043">
    <property type="entry name" value="Gal_Oxase/kelch_b-propeller"/>
</dbReference>
<reference evidence="3 4" key="1">
    <citation type="journal article" date="2021" name="Hortic Res">
        <title>Chromosome-scale assembly of the Dendrobium chrysotoxum genome enhances the understanding of orchid evolution.</title>
        <authorList>
            <person name="Zhang Y."/>
            <person name="Zhang G.Q."/>
            <person name="Zhang D."/>
            <person name="Liu X.D."/>
            <person name="Xu X.Y."/>
            <person name="Sun W.H."/>
            <person name="Yu X."/>
            <person name="Zhu X."/>
            <person name="Wang Z.W."/>
            <person name="Zhao X."/>
            <person name="Zhong W.Y."/>
            <person name="Chen H."/>
            <person name="Yin W.L."/>
            <person name="Huang T."/>
            <person name="Niu S.C."/>
            <person name="Liu Z.J."/>
        </authorList>
    </citation>
    <scope>NUCLEOTIDE SEQUENCE [LARGE SCALE GENOMIC DNA]</scope>
    <source>
        <strain evidence="3">Lindl</strain>
    </source>
</reference>
<dbReference type="PANTHER" id="PTHR33127:SF53">
    <property type="entry name" value="OS06G0702200 PROTEIN"/>
    <property type="match status" value="1"/>
</dbReference>
<dbReference type="PANTHER" id="PTHR33127">
    <property type="entry name" value="TRANSMEMBRANE PROTEIN"/>
    <property type="match status" value="1"/>
</dbReference>
<organism evidence="3 4">
    <name type="scientific">Dendrobium chrysotoxum</name>
    <name type="common">Orchid</name>
    <dbReference type="NCBI Taxonomy" id="161865"/>
    <lineage>
        <taxon>Eukaryota</taxon>
        <taxon>Viridiplantae</taxon>
        <taxon>Streptophyta</taxon>
        <taxon>Embryophyta</taxon>
        <taxon>Tracheophyta</taxon>
        <taxon>Spermatophyta</taxon>
        <taxon>Magnoliopsida</taxon>
        <taxon>Liliopsida</taxon>
        <taxon>Asparagales</taxon>
        <taxon>Orchidaceae</taxon>
        <taxon>Epidendroideae</taxon>
        <taxon>Malaxideae</taxon>
        <taxon>Dendrobiinae</taxon>
        <taxon>Dendrobium</taxon>
    </lineage>
</organism>
<evidence type="ECO:0000259" key="2">
    <source>
        <dbReference type="Pfam" id="PF03478"/>
    </source>
</evidence>
<dbReference type="EMBL" id="JAGFBR010000012">
    <property type="protein sequence ID" value="KAH0457873.1"/>
    <property type="molecule type" value="Genomic_DNA"/>
</dbReference>
<comment type="caution">
    <text evidence="3">The sequence shown here is derived from an EMBL/GenBank/DDBJ whole genome shotgun (WGS) entry which is preliminary data.</text>
</comment>
<dbReference type="Pfam" id="PF03478">
    <property type="entry name" value="Beta-prop_KIB1-4"/>
    <property type="match status" value="1"/>
</dbReference>
<accession>A0AAV7GQB4</accession>
<evidence type="ECO:0000313" key="4">
    <source>
        <dbReference type="Proteomes" id="UP000775213"/>
    </source>
</evidence>
<protein>
    <recommendedName>
        <fullName evidence="2">KIB1-4 beta-propeller domain-containing protein</fullName>
    </recommendedName>
</protein>
<dbReference type="InterPro" id="IPR005174">
    <property type="entry name" value="KIB1-4_b-propeller"/>
</dbReference>
<evidence type="ECO:0000256" key="1">
    <source>
        <dbReference type="SAM" id="MobiDB-lite"/>
    </source>
</evidence>
<sequence length="546" mass="62694">MASIRESFAKYFREDYSFYVDNRFFRRSREEEGKRIIEELRRNREEATKKYEEEMAGQQGRMSRNLRQRVWKPSGRSDSSKKPAGVIEQQLGVFEHPLWRLGRPFLPLRAFPTMQDSRKLWKLLDSYSISSHEIPPANGNKPLVFSIPDLSSPDRCILNVSTKVFHTISSPHLRDALCLYNKGEWLLMCHEEEVCSKQYQNSLFLLNPRSGSRIDLPGPFEKGHFAFSLTCGNPSHVIHASYKIPTRSVVIRVIRPNDSAWEVHELGNSHQDIKISTVLVIGNRVMCIDRKGARIIMFDLSNCSWSFLSKRKKFPNYSKCYFFEQDNEVMCVSCPFWTCDFFKFYKLDWQMMDWVEINNVELMNTSWFLSHPCSFYMKGGKGKYVYSLESIDCWGGQPGGRARPTWHTIGYGKMVGEDPPVNVFIHNMIEGDVEILLPENWTRPAHLPSAAAALYLLLLLGWKCNGHHAMAAAAGTTTIVQFFVQLRTTLFSPDDMCLPCLVFYRHAPCAMANAAYPFYNGVKIVAAAEAYTLFTAAAKHLTTFHA</sequence>
<feature type="region of interest" description="Disordered" evidence="1">
    <location>
        <begin position="47"/>
        <end position="83"/>
    </location>
</feature>
<gene>
    <name evidence="3" type="ORF">IEQ34_013188</name>
</gene>
<feature type="domain" description="KIB1-4 beta-propeller" evidence="2">
    <location>
        <begin position="159"/>
        <end position="380"/>
    </location>
</feature>